<dbReference type="AlphaFoldDB" id="A0A5N3VNI1"/>
<dbReference type="Proteomes" id="UP000326458">
    <property type="component" value="Unassembled WGS sequence"/>
</dbReference>
<comment type="caution">
    <text evidence="4">The sequence shown here is derived from an EMBL/GenBank/DDBJ whole genome shotgun (WGS) entry which is preliminary data.</text>
</comment>
<dbReference type="InterPro" id="IPR043636">
    <property type="entry name" value="L1_RRM_dom"/>
</dbReference>
<comment type="similarity">
    <text evidence="1">Belongs to the transposase 22 family.</text>
</comment>
<proteinExistence type="inferred from homology"/>
<organism evidence="4 5">
    <name type="scientific">Muntiacus muntjak</name>
    <name type="common">Barking deer</name>
    <name type="synonym">Indian muntjac</name>
    <dbReference type="NCBI Taxonomy" id="9888"/>
    <lineage>
        <taxon>Eukaryota</taxon>
        <taxon>Metazoa</taxon>
        <taxon>Chordata</taxon>
        <taxon>Craniata</taxon>
        <taxon>Vertebrata</taxon>
        <taxon>Euteleostomi</taxon>
        <taxon>Mammalia</taxon>
        <taxon>Eutheria</taxon>
        <taxon>Laurasiatheria</taxon>
        <taxon>Artiodactyla</taxon>
        <taxon>Ruminantia</taxon>
        <taxon>Pecora</taxon>
        <taxon>Cervidae</taxon>
        <taxon>Muntiacinae</taxon>
        <taxon>Muntiacus</taxon>
    </lineage>
</organism>
<dbReference type="Gene3D" id="1.20.5.390">
    <property type="entry name" value="L1 transposable element, trimerization domain"/>
    <property type="match status" value="1"/>
</dbReference>
<evidence type="ECO:0000256" key="1">
    <source>
        <dbReference type="ARBA" id="ARBA00061640"/>
    </source>
</evidence>
<protein>
    <recommendedName>
        <fullName evidence="6">Reverse transcriptase domain-containing protein</fullName>
    </recommendedName>
</protein>
<feature type="domain" description="L1 transposable element RRM" evidence="3">
    <location>
        <begin position="31"/>
        <end position="127"/>
    </location>
</feature>
<evidence type="ECO:0008006" key="6">
    <source>
        <dbReference type="Google" id="ProtNLM"/>
    </source>
</evidence>
<name>A0A5N3VNI1_MUNMU</name>
<reference evidence="4 5" key="1">
    <citation type="submission" date="2019-06" db="EMBL/GenBank/DDBJ databases">
        <title>Discovery of a novel chromosome fission-fusion reversal in muntjac.</title>
        <authorList>
            <person name="Mudd A.B."/>
            <person name="Bredeson J.V."/>
            <person name="Baum R."/>
            <person name="Hockemeyer D."/>
            <person name="Rokhsar D.S."/>
        </authorList>
    </citation>
    <scope>NUCLEOTIDE SEQUENCE [LARGE SCALE GENOMIC DNA]</scope>
    <source>
        <strain evidence="4">UTSW_UCB_Mm</strain>
        <tissue evidence="4">Fibroblast cell line</tissue>
    </source>
</reference>
<accession>A0A5N3VNI1</accession>
<dbReference type="FunFam" id="3.30.70.1820:FF:000002">
    <property type="entry name" value="LINE-1 retrotransposable element ORF1 protein"/>
    <property type="match status" value="1"/>
</dbReference>
<evidence type="ECO:0000259" key="3">
    <source>
        <dbReference type="Pfam" id="PF02994"/>
    </source>
</evidence>
<gene>
    <name evidence="4" type="ORF">FD754_015668</name>
</gene>
<dbReference type="PANTHER" id="PTHR11505">
    <property type="entry name" value="L1 TRANSPOSABLE ELEMENT-RELATED"/>
    <property type="match status" value="1"/>
</dbReference>
<sequence>MVEINETERKKEKRIKRNEDNLGDLWDNVKRPNIRIIGVPEEEDKKKGHEKILEEIIAENFPKMGKEIATQVQETQRVPNRINPRRNTPRHILIKLTKIKHKEQILKAAREKQQITHKGIPIRITADLSIETLQARREWQDILKMGIPDHLTCLLRSGSWFQIGKGVCQGCILSPCLFNLYAEYIMRNTGLEEAQAGIKISGRNINNLRYSGDTTLIAKSEEELKSLLMKMKEESEKVGLKLDIQKTKVMASSPITSWQIDGETVETVADFIFLGSKSLQMVIAVMKLKDAYLLEGKL</sequence>
<dbReference type="Gene3D" id="3.30.70.1820">
    <property type="entry name" value="L1 transposable element, RRM domain"/>
    <property type="match status" value="1"/>
</dbReference>
<dbReference type="Pfam" id="PF00078">
    <property type="entry name" value="RVT_1"/>
    <property type="match status" value="1"/>
</dbReference>
<dbReference type="InterPro" id="IPR000477">
    <property type="entry name" value="RT_dom"/>
</dbReference>
<evidence type="ECO:0000313" key="4">
    <source>
        <dbReference type="EMBL" id="KAB0350811.1"/>
    </source>
</evidence>
<keyword evidence="5" id="KW-1185">Reference proteome</keyword>
<evidence type="ECO:0000313" key="5">
    <source>
        <dbReference type="Proteomes" id="UP000326458"/>
    </source>
</evidence>
<dbReference type="Pfam" id="PF02994">
    <property type="entry name" value="Transposase_22"/>
    <property type="match status" value="1"/>
</dbReference>
<feature type="domain" description="Reverse transcriptase" evidence="2">
    <location>
        <begin position="137"/>
        <end position="252"/>
    </location>
</feature>
<dbReference type="InterPro" id="IPR004244">
    <property type="entry name" value="Transposase_22"/>
</dbReference>
<dbReference type="EMBL" id="VCEA01000002">
    <property type="protein sequence ID" value="KAB0350811.1"/>
    <property type="molecule type" value="Genomic_DNA"/>
</dbReference>
<evidence type="ECO:0000259" key="2">
    <source>
        <dbReference type="Pfam" id="PF00078"/>
    </source>
</evidence>